<feature type="compositionally biased region" description="Basic and acidic residues" evidence="3">
    <location>
        <begin position="299"/>
        <end position="311"/>
    </location>
</feature>
<reference evidence="6 7" key="1">
    <citation type="journal article" date="2018" name="Nat. Microbiol.">
        <title>Leveraging single-cell genomics to expand the fungal tree of life.</title>
        <authorList>
            <person name="Ahrendt S.R."/>
            <person name="Quandt C.A."/>
            <person name="Ciobanu D."/>
            <person name="Clum A."/>
            <person name="Salamov A."/>
            <person name="Andreopoulos B."/>
            <person name="Cheng J.F."/>
            <person name="Woyke T."/>
            <person name="Pelin A."/>
            <person name="Henrissat B."/>
            <person name="Reynolds N.K."/>
            <person name="Benny G.L."/>
            <person name="Smith M.E."/>
            <person name="James T.Y."/>
            <person name="Grigoriev I.V."/>
        </authorList>
    </citation>
    <scope>NUCLEOTIDE SEQUENCE [LARGE SCALE GENOMIC DNA]</scope>
    <source>
        <strain evidence="6 7">ATCC 52028</strain>
    </source>
</reference>
<accession>A0A4P9X061</accession>
<gene>
    <name evidence="4" type="ORF">CAUPRSCDRAFT_10293</name>
    <name evidence="5" type="ORF">CXG81DRAFT_18321</name>
</gene>
<feature type="compositionally biased region" description="Basic and acidic residues" evidence="3">
    <location>
        <begin position="105"/>
        <end position="116"/>
    </location>
</feature>
<evidence type="ECO:0000256" key="2">
    <source>
        <dbReference type="ARBA" id="ARBA00018780"/>
    </source>
</evidence>
<dbReference type="EMBL" id="ML009118">
    <property type="protein sequence ID" value="RKO98083.1"/>
    <property type="molecule type" value="Genomic_DNA"/>
</dbReference>
<dbReference type="Pfam" id="PF08524">
    <property type="entry name" value="rRNA_processing"/>
    <property type="match status" value="1"/>
</dbReference>
<evidence type="ECO:0000313" key="7">
    <source>
        <dbReference type="Proteomes" id="UP000274922"/>
    </source>
</evidence>
<dbReference type="Proteomes" id="UP000274922">
    <property type="component" value="Unassembled WGS sequence"/>
</dbReference>
<dbReference type="AlphaFoldDB" id="A0A4P9X061"/>
<proteinExistence type="inferred from homology"/>
<organism evidence="4 6">
    <name type="scientific">Caulochytrium protostelioides</name>
    <dbReference type="NCBI Taxonomy" id="1555241"/>
    <lineage>
        <taxon>Eukaryota</taxon>
        <taxon>Fungi</taxon>
        <taxon>Fungi incertae sedis</taxon>
        <taxon>Chytridiomycota</taxon>
        <taxon>Chytridiomycota incertae sedis</taxon>
        <taxon>Chytridiomycetes</taxon>
        <taxon>Caulochytriales</taxon>
        <taxon>Caulochytriaceae</taxon>
        <taxon>Caulochytrium</taxon>
    </lineage>
</organism>
<feature type="region of interest" description="Disordered" evidence="3">
    <location>
        <begin position="1"/>
        <end position="24"/>
    </location>
</feature>
<dbReference type="EMBL" id="ML014156">
    <property type="protein sequence ID" value="RKP01963.1"/>
    <property type="molecule type" value="Genomic_DNA"/>
</dbReference>
<protein>
    <recommendedName>
        <fullName evidence="2">rRNA-processing protein FYV7</fullName>
    </recommendedName>
</protein>
<feature type="compositionally biased region" description="Basic and acidic residues" evidence="3">
    <location>
        <begin position="346"/>
        <end position="369"/>
    </location>
</feature>
<feature type="compositionally biased region" description="Basic and acidic residues" evidence="3">
    <location>
        <begin position="167"/>
        <end position="178"/>
    </location>
</feature>
<feature type="compositionally biased region" description="Basic residues" evidence="3">
    <location>
        <begin position="377"/>
        <end position="386"/>
    </location>
</feature>
<reference evidence="5" key="2">
    <citation type="submission" date="2018-04" db="EMBL/GenBank/DDBJ databases">
        <title>Leveraging single-cell genomics to expand the Fungal Tree of Life.</title>
        <authorList>
            <consortium name="DOE Joint Genome Institute"/>
            <person name="Ahrendt S.R."/>
            <person name="Quandt C.A."/>
            <person name="Ciobanu D."/>
            <person name="Clum A."/>
            <person name="Salamov A."/>
            <person name="Andreopoulos B."/>
            <person name="Cheng J.-F."/>
            <person name="Woyke T."/>
            <person name="Pelin A."/>
            <person name="Henrissat B."/>
            <person name="Benny G.L."/>
            <person name="Smith M.E."/>
            <person name="James T.Y."/>
            <person name="Grigoriev I.V."/>
        </authorList>
    </citation>
    <scope>NUCLEOTIDE SEQUENCE</scope>
    <source>
        <strain evidence="5">ATCC 52028</strain>
    </source>
</reference>
<dbReference type="Proteomes" id="UP000268535">
    <property type="component" value="Unassembled WGS sequence"/>
</dbReference>
<feature type="compositionally biased region" description="Low complexity" evidence="3">
    <location>
        <begin position="271"/>
        <end position="280"/>
    </location>
</feature>
<reference evidence="4" key="3">
    <citation type="submission" date="2018-08" db="EMBL/GenBank/DDBJ databases">
        <title>Leveraging single-cell genomics to expand the Fungal Tree of Life.</title>
        <authorList>
            <consortium name="DOE Joint Genome Institute"/>
            <person name="Ahrendt S.R."/>
            <person name="Quandt C.A."/>
            <person name="Ciobanu D."/>
            <person name="Clum A."/>
            <person name="Salamov A."/>
            <person name="Andreopoulos B."/>
            <person name="Cheng J.-F."/>
            <person name="Woyke T."/>
            <person name="Pelin A."/>
            <person name="Henrissat B."/>
            <person name="Reynolds N."/>
            <person name="Benny G.L."/>
            <person name="Smith M.E."/>
            <person name="James T.Y."/>
            <person name="Grigoriev I.V."/>
        </authorList>
    </citation>
    <scope>NUCLEOTIDE SEQUENCE</scope>
    <source>
        <strain evidence="4">ATCC 52028</strain>
    </source>
</reference>
<dbReference type="InterPro" id="IPR013730">
    <property type="entry name" value="Fyv7/TAP26"/>
</dbReference>
<evidence type="ECO:0000256" key="1">
    <source>
        <dbReference type="ARBA" id="ARBA00006800"/>
    </source>
</evidence>
<sequence>MTQNHIISEFERTGEQNHDRSAYSRGRGLPWRLRKSASVTSRSDRTVFGHNHFFAPAVLPQREVTVAWAEYRATTEKPPKHRRTFGCPDNATNYFRHGKQMPYGDEGRGYSRDNHRPRGGGSMSRGGRGRGRGGGRGRGDRPMPAGYLARQTIAQKRETYRMAQVKSEYRKMVRRSDGGPDGSDPSRSGGPTPDPSTDFLAAIEAEHAELVKMEKEGKLRPLRKTRDADAEMIRSLRRRPHNNHDTTSDGDSEDDMNDHSGAESGGDDPSAAVSQAAADNATERRSKRSRSSTYGLGLDIHDARQAKRAELRATSTQHHDRRRGGLPPPPPRTWKTPYELAMEEAQQAKEKQRQEREKEMREREERRVATAEAAKQRHERRGRVLAKTKTGQPVLHNILDSVMKKLKN</sequence>
<feature type="compositionally biased region" description="Low complexity" evidence="3">
    <location>
        <begin position="182"/>
        <end position="197"/>
    </location>
</feature>
<feature type="region of interest" description="Disordered" evidence="3">
    <location>
        <begin position="233"/>
        <end position="390"/>
    </location>
</feature>
<comment type="similarity">
    <text evidence="1">Belongs to the FYV7 family.</text>
</comment>
<evidence type="ECO:0000313" key="5">
    <source>
        <dbReference type="EMBL" id="RKP01963.1"/>
    </source>
</evidence>
<feature type="region of interest" description="Disordered" evidence="3">
    <location>
        <begin position="78"/>
        <end position="198"/>
    </location>
</feature>
<keyword evidence="7" id="KW-1185">Reference proteome</keyword>
<evidence type="ECO:0000313" key="6">
    <source>
        <dbReference type="Proteomes" id="UP000268535"/>
    </source>
</evidence>
<feature type="compositionally biased region" description="Basic and acidic residues" evidence="3">
    <location>
        <begin position="8"/>
        <end position="22"/>
    </location>
</feature>
<name>A0A4P9X061_9FUNG</name>
<evidence type="ECO:0000313" key="4">
    <source>
        <dbReference type="EMBL" id="RKO98083.1"/>
    </source>
</evidence>
<evidence type="ECO:0000256" key="3">
    <source>
        <dbReference type="SAM" id="MobiDB-lite"/>
    </source>
</evidence>